<dbReference type="Proteomes" id="UP001153076">
    <property type="component" value="Unassembled WGS sequence"/>
</dbReference>
<sequence length="276" mass="31726">MRPKDLGSCTDKRFERWSWPSLSFVGAPLNSGVAVWGLNFRNPVPNKGSIRGEFRGWPTGRELRAEGAMTDFELPEMVHATFYTMLLNEAIALGVARDFMAEGLKSALVGLRWSSFEVWMSCVDHELREAQLRRAQGNRPADSSANLMLVDDPSRGRMSSFPSFRGTVQAAEYIRDNLRWSERETSSLHPNLLPWNFSAYCPEFNHIVAMQFAHATHIPDMVQAVFYVMVINDAVRLRFIRREIGENLMSNLQKLRWDVIEAWLLFIEDKLKDARR</sequence>
<reference evidence="1" key="1">
    <citation type="submission" date="2022-04" db="EMBL/GenBank/DDBJ databases">
        <title>Carnegiea gigantea Genome sequencing and assembly v2.</title>
        <authorList>
            <person name="Copetti D."/>
            <person name="Sanderson M.J."/>
            <person name="Burquez A."/>
            <person name="Wojciechowski M.F."/>
        </authorList>
    </citation>
    <scope>NUCLEOTIDE SEQUENCE</scope>
    <source>
        <strain evidence="1">SGP5-SGP5p</strain>
        <tissue evidence="1">Aerial part</tissue>
    </source>
</reference>
<accession>A0A9Q1KU70</accession>
<dbReference type="EMBL" id="JAKOGI010000026">
    <property type="protein sequence ID" value="KAJ8448911.1"/>
    <property type="molecule type" value="Genomic_DNA"/>
</dbReference>
<dbReference type="AlphaFoldDB" id="A0A9Q1KU70"/>
<gene>
    <name evidence="1" type="ORF">Cgig2_030767</name>
</gene>
<protein>
    <submittedName>
        <fullName evidence="1">Uncharacterized protein</fullName>
    </submittedName>
</protein>
<evidence type="ECO:0000313" key="2">
    <source>
        <dbReference type="Proteomes" id="UP001153076"/>
    </source>
</evidence>
<name>A0A9Q1KU70_9CARY</name>
<keyword evidence="2" id="KW-1185">Reference proteome</keyword>
<evidence type="ECO:0000313" key="1">
    <source>
        <dbReference type="EMBL" id="KAJ8448911.1"/>
    </source>
</evidence>
<proteinExistence type="predicted"/>
<comment type="caution">
    <text evidence="1">The sequence shown here is derived from an EMBL/GenBank/DDBJ whole genome shotgun (WGS) entry which is preliminary data.</text>
</comment>
<organism evidence="1 2">
    <name type="scientific">Carnegiea gigantea</name>
    <dbReference type="NCBI Taxonomy" id="171969"/>
    <lineage>
        <taxon>Eukaryota</taxon>
        <taxon>Viridiplantae</taxon>
        <taxon>Streptophyta</taxon>
        <taxon>Embryophyta</taxon>
        <taxon>Tracheophyta</taxon>
        <taxon>Spermatophyta</taxon>
        <taxon>Magnoliopsida</taxon>
        <taxon>eudicotyledons</taxon>
        <taxon>Gunneridae</taxon>
        <taxon>Pentapetalae</taxon>
        <taxon>Caryophyllales</taxon>
        <taxon>Cactineae</taxon>
        <taxon>Cactaceae</taxon>
        <taxon>Cactoideae</taxon>
        <taxon>Echinocereeae</taxon>
        <taxon>Carnegiea</taxon>
    </lineage>
</organism>